<comment type="domain">
    <text evidence="5">The PRC barrel domain binds ribosomal protein uS19.</text>
</comment>
<comment type="function">
    <text evidence="5">An accessory protein needed during the final step in the assembly of 30S ribosomal subunit, possibly for assembly of the head region. Essential for efficient processing of 16S rRNA. May be needed both before and after RbfA during the maturation of 16S rRNA. It has affinity for free ribosomal 30S subunits but not for 70S ribosomes.</text>
</comment>
<organism evidence="8 9">
    <name type="scientific">Halioxenophilus aromaticivorans</name>
    <dbReference type="NCBI Taxonomy" id="1306992"/>
    <lineage>
        <taxon>Bacteria</taxon>
        <taxon>Pseudomonadati</taxon>
        <taxon>Pseudomonadota</taxon>
        <taxon>Gammaproteobacteria</taxon>
        <taxon>Alteromonadales</taxon>
        <taxon>Alteromonadaceae</taxon>
        <taxon>Halioxenophilus</taxon>
    </lineage>
</organism>
<dbReference type="NCBIfam" id="TIGR02273">
    <property type="entry name" value="16S_RimM"/>
    <property type="match status" value="1"/>
</dbReference>
<comment type="subunit">
    <text evidence="5">Binds ribosomal protein uS19.</text>
</comment>
<dbReference type="Pfam" id="PF24986">
    <property type="entry name" value="PRC_RimM"/>
    <property type="match status" value="1"/>
</dbReference>
<dbReference type="HAMAP" id="MF_00014">
    <property type="entry name" value="Ribosome_mat_RimM"/>
    <property type="match status" value="1"/>
</dbReference>
<dbReference type="GO" id="GO:0006364">
    <property type="term" value="P:rRNA processing"/>
    <property type="evidence" value="ECO:0007669"/>
    <property type="project" value="UniProtKB-UniRule"/>
</dbReference>
<evidence type="ECO:0000313" key="8">
    <source>
        <dbReference type="EMBL" id="GAA4935424.1"/>
    </source>
</evidence>
<dbReference type="EMBL" id="BAABLX010000007">
    <property type="protein sequence ID" value="GAA4935424.1"/>
    <property type="molecule type" value="Genomic_DNA"/>
</dbReference>
<dbReference type="InterPro" id="IPR002676">
    <property type="entry name" value="RimM_N"/>
</dbReference>
<dbReference type="GO" id="GO:0005737">
    <property type="term" value="C:cytoplasm"/>
    <property type="evidence" value="ECO:0007669"/>
    <property type="project" value="UniProtKB-SubCell"/>
</dbReference>
<keyword evidence="3 5" id="KW-0698">rRNA processing</keyword>
<dbReference type="InterPro" id="IPR056792">
    <property type="entry name" value="PRC_RimM"/>
</dbReference>
<evidence type="ECO:0000256" key="3">
    <source>
        <dbReference type="ARBA" id="ARBA00022552"/>
    </source>
</evidence>
<dbReference type="PANTHER" id="PTHR33692:SF1">
    <property type="entry name" value="RIBOSOME MATURATION FACTOR RIMM"/>
    <property type="match status" value="1"/>
</dbReference>
<evidence type="ECO:0000256" key="5">
    <source>
        <dbReference type="HAMAP-Rule" id="MF_00014"/>
    </source>
</evidence>
<dbReference type="Pfam" id="PF01782">
    <property type="entry name" value="RimM"/>
    <property type="match status" value="1"/>
</dbReference>
<evidence type="ECO:0000256" key="2">
    <source>
        <dbReference type="ARBA" id="ARBA00022517"/>
    </source>
</evidence>
<keyword evidence="4 5" id="KW-0143">Chaperone</keyword>
<keyword evidence="1 5" id="KW-0963">Cytoplasm</keyword>
<gene>
    <name evidence="5 8" type="primary">rimM</name>
    <name evidence="8" type="ORF">GCM10025791_11110</name>
</gene>
<reference evidence="9" key="1">
    <citation type="journal article" date="2019" name="Int. J. Syst. Evol. Microbiol.">
        <title>The Global Catalogue of Microorganisms (GCM) 10K type strain sequencing project: providing services to taxonomists for standard genome sequencing and annotation.</title>
        <authorList>
            <consortium name="The Broad Institute Genomics Platform"/>
            <consortium name="The Broad Institute Genome Sequencing Center for Infectious Disease"/>
            <person name="Wu L."/>
            <person name="Ma J."/>
        </authorList>
    </citation>
    <scope>NUCLEOTIDE SEQUENCE [LARGE SCALE GENOMIC DNA]</scope>
    <source>
        <strain evidence="9">JCM 19134</strain>
    </source>
</reference>
<comment type="caution">
    <text evidence="8">The sequence shown here is derived from an EMBL/GenBank/DDBJ whole genome shotgun (WGS) entry which is preliminary data.</text>
</comment>
<dbReference type="Gene3D" id="2.30.30.240">
    <property type="entry name" value="PRC-barrel domain"/>
    <property type="match status" value="1"/>
</dbReference>
<evidence type="ECO:0000313" key="9">
    <source>
        <dbReference type="Proteomes" id="UP001409585"/>
    </source>
</evidence>
<keyword evidence="2 5" id="KW-0690">Ribosome biogenesis</keyword>
<dbReference type="InterPro" id="IPR011033">
    <property type="entry name" value="PRC_barrel-like_sf"/>
</dbReference>
<dbReference type="AlphaFoldDB" id="A0AAV3TZR9"/>
<dbReference type="Gene3D" id="2.40.30.60">
    <property type="entry name" value="RimM"/>
    <property type="match status" value="1"/>
</dbReference>
<dbReference type="InterPro" id="IPR011961">
    <property type="entry name" value="RimM"/>
</dbReference>
<dbReference type="GO" id="GO:0042274">
    <property type="term" value="P:ribosomal small subunit biogenesis"/>
    <property type="evidence" value="ECO:0007669"/>
    <property type="project" value="UniProtKB-UniRule"/>
</dbReference>
<dbReference type="SUPFAM" id="SSF50346">
    <property type="entry name" value="PRC-barrel domain"/>
    <property type="match status" value="1"/>
</dbReference>
<dbReference type="RefSeq" id="WP_345418327.1">
    <property type="nucleotide sequence ID" value="NZ_AP031496.1"/>
</dbReference>
<feature type="domain" description="Ribosome maturation factor RimM PRC barrel" evidence="7">
    <location>
        <begin position="103"/>
        <end position="176"/>
    </location>
</feature>
<evidence type="ECO:0000259" key="7">
    <source>
        <dbReference type="Pfam" id="PF24986"/>
    </source>
</evidence>
<dbReference type="GO" id="GO:0005840">
    <property type="term" value="C:ribosome"/>
    <property type="evidence" value="ECO:0007669"/>
    <property type="project" value="InterPro"/>
</dbReference>
<comment type="similarity">
    <text evidence="5">Belongs to the RimM family.</text>
</comment>
<accession>A0AAV3TZR9</accession>
<feature type="domain" description="RimM N-terminal" evidence="6">
    <location>
        <begin position="10"/>
        <end position="92"/>
    </location>
</feature>
<keyword evidence="9" id="KW-1185">Reference proteome</keyword>
<dbReference type="InterPro" id="IPR009000">
    <property type="entry name" value="Transl_B-barrel_sf"/>
</dbReference>
<comment type="subcellular location">
    <subcellularLocation>
        <location evidence="5">Cytoplasm</location>
    </subcellularLocation>
</comment>
<evidence type="ECO:0000256" key="1">
    <source>
        <dbReference type="ARBA" id="ARBA00022490"/>
    </source>
</evidence>
<dbReference type="GO" id="GO:0043022">
    <property type="term" value="F:ribosome binding"/>
    <property type="evidence" value="ECO:0007669"/>
    <property type="project" value="InterPro"/>
</dbReference>
<dbReference type="Proteomes" id="UP001409585">
    <property type="component" value="Unassembled WGS sequence"/>
</dbReference>
<evidence type="ECO:0000259" key="6">
    <source>
        <dbReference type="Pfam" id="PF01782"/>
    </source>
</evidence>
<sequence length="179" mass="20310">MAKKPSNLVTVGRISTVFGVKGWVKVHSETEPRENIFKYSPWWLKTKHGVKTYEVEDYRPHGNGLIAHLKGIDERDQAEALGRVEIAIDRSQLVDLAEGDYYWSQLIGLRVVSEFGEQPQDIGVVSNMMETGANDVLVVVGDDLSIDRNQRLVPYVPEQFVLSVELEQGIIRVDWDPEF</sequence>
<protein>
    <recommendedName>
        <fullName evidence="5">Ribosome maturation factor RimM</fullName>
    </recommendedName>
</protein>
<proteinExistence type="inferred from homology"/>
<name>A0AAV3TZR9_9ALTE</name>
<dbReference type="SUPFAM" id="SSF50447">
    <property type="entry name" value="Translation proteins"/>
    <property type="match status" value="1"/>
</dbReference>
<evidence type="ECO:0000256" key="4">
    <source>
        <dbReference type="ARBA" id="ARBA00023186"/>
    </source>
</evidence>
<dbReference type="PANTHER" id="PTHR33692">
    <property type="entry name" value="RIBOSOME MATURATION FACTOR RIMM"/>
    <property type="match status" value="1"/>
</dbReference>
<dbReference type="InterPro" id="IPR036976">
    <property type="entry name" value="RimM_N_sf"/>
</dbReference>